<dbReference type="Pfam" id="PF13346">
    <property type="entry name" value="ABC2_membrane_5"/>
    <property type="match status" value="1"/>
</dbReference>
<keyword evidence="3" id="KW-1185">Reference proteome</keyword>
<dbReference type="InterPro" id="IPR025699">
    <property type="entry name" value="ABC2_memb-like"/>
</dbReference>
<feature type="transmembrane region" description="Helical" evidence="1">
    <location>
        <begin position="149"/>
        <end position="172"/>
    </location>
</feature>
<evidence type="ECO:0000313" key="2">
    <source>
        <dbReference type="EMBL" id="MDT2601099.1"/>
    </source>
</evidence>
<keyword evidence="1" id="KW-1133">Transmembrane helix</keyword>
<dbReference type="RefSeq" id="WP_311822451.1">
    <property type="nucleotide sequence ID" value="NZ_JARPYF010000003.1"/>
</dbReference>
<gene>
    <name evidence="2" type="ORF">P7D85_15030</name>
</gene>
<name>A0ABU3F1U1_9ENTE</name>
<proteinExistence type="predicted"/>
<comment type="caution">
    <text evidence="2">The sequence shown here is derived from an EMBL/GenBank/DDBJ whole genome shotgun (WGS) entry which is preliminary data.</text>
</comment>
<sequence>MTSNLLYKELRLAAHPNLFIFALMGPLVLIPGYPYMMVFLFSLIGNFVNLMYTRETNDIYYTTLLPLKRSEVVLGKWLVLLVSQLVTILFSIPFAFLRLRLFSLPNPVGIEANVAFYGFGLMIFACFNFIFLTSYFQTVYKVGTSFLKGLFFATVLAVIVEVSVHFPMLTWLDTVTFAGQLKQLPILAAGVLIYVVAMWGAYKVSAKRFRQVNL</sequence>
<protein>
    <submittedName>
        <fullName evidence="2">ABC-2 transporter permease</fullName>
    </submittedName>
</protein>
<feature type="transmembrane region" description="Helical" evidence="1">
    <location>
        <begin position="73"/>
        <end position="96"/>
    </location>
</feature>
<evidence type="ECO:0000256" key="1">
    <source>
        <dbReference type="SAM" id="Phobius"/>
    </source>
</evidence>
<accession>A0ABU3F1U1</accession>
<reference evidence="2 3" key="1">
    <citation type="submission" date="2023-03" db="EMBL/GenBank/DDBJ databases">
        <authorList>
            <person name="Shen W."/>
            <person name="Cai J."/>
        </authorList>
    </citation>
    <scope>NUCLEOTIDE SEQUENCE [LARGE SCALE GENOMIC DNA]</scope>
    <source>
        <strain evidence="2 3">D6-4</strain>
    </source>
</reference>
<keyword evidence="1" id="KW-0812">Transmembrane</keyword>
<evidence type="ECO:0000313" key="3">
    <source>
        <dbReference type="Proteomes" id="UP001252875"/>
    </source>
</evidence>
<dbReference type="EMBL" id="JARPYI010000009">
    <property type="protein sequence ID" value="MDT2601099.1"/>
    <property type="molecule type" value="Genomic_DNA"/>
</dbReference>
<keyword evidence="1" id="KW-0472">Membrane</keyword>
<dbReference type="Proteomes" id="UP001252875">
    <property type="component" value="Unassembled WGS sequence"/>
</dbReference>
<feature type="transmembrane region" description="Helical" evidence="1">
    <location>
        <begin position="116"/>
        <end position="137"/>
    </location>
</feature>
<feature type="transmembrane region" description="Helical" evidence="1">
    <location>
        <begin position="184"/>
        <end position="202"/>
    </location>
</feature>
<organism evidence="2 3">
    <name type="scientific">Enterococcus hulanensis</name>
    <dbReference type="NCBI Taxonomy" id="2559929"/>
    <lineage>
        <taxon>Bacteria</taxon>
        <taxon>Bacillati</taxon>
        <taxon>Bacillota</taxon>
        <taxon>Bacilli</taxon>
        <taxon>Lactobacillales</taxon>
        <taxon>Enterococcaceae</taxon>
        <taxon>Enterococcus</taxon>
    </lineage>
</organism>